<sequence>MPYPVAVVEIAFTDGPYVVSPTWTDVTAYVRSMDISRGIPDDWTLQADGSATVTLSNRDRRFDPFNTTGPYYGNLLPRRQIRIRASNGGTTYDVFRGFIAGWPPEWTDAGKDSTVTLQCFDALQLLGSSSLPADWSRDYILSLSPRHYYPCDEPLTSFTAGTLKDYGTYPLNITTTTNASTSIELAPGLPSHSVQAVGVGGLGTTGLVASGLSPNEITMSLWGIFDAANAASCAFTNCAMGIGYDQNTGKYVVEVSDVGAGTIRIITTVQTYDNSTARLIASTFNATTKAQELYIDGVLVSVATTTAGAILFGSESVTLDNGQFQQVCVFTSRLTQGQIRNIYNYSIANFPETTSARFNRIIAETPFSASLTSVPASPASSVLDITNDAPTAVSELGKVAVSEYAPLFVNKAGTVTLYSQNQIRTQTKSIVSQATYGAGGLSIGTEVQLQYDGDSMRNVSNVEMSGGGVYIQTNSSSVTTYGEAEQFVSTQVSTLADAVDIANIVNGWGGKVYAKASPVSVVLSPSGSWGTTLALELFERFTLAVAPPTGNTITTPMLVSRISHSVTPERWFTTLEGSARWAAVFILNQSRLGGTDLLG</sequence>
<proteinExistence type="predicted"/>
<organism evidence="1">
    <name type="scientific">uncultured Caudovirales phage</name>
    <dbReference type="NCBI Taxonomy" id="2100421"/>
    <lineage>
        <taxon>Viruses</taxon>
        <taxon>Duplodnaviria</taxon>
        <taxon>Heunggongvirae</taxon>
        <taxon>Uroviricota</taxon>
        <taxon>Caudoviricetes</taxon>
        <taxon>Peduoviridae</taxon>
        <taxon>Maltschvirus</taxon>
        <taxon>Maltschvirus maltsch</taxon>
    </lineage>
</organism>
<dbReference type="Gene3D" id="2.60.120.200">
    <property type="match status" value="1"/>
</dbReference>
<accession>A0A6J7X564</accession>
<gene>
    <name evidence="1" type="ORF">UFOVP739_9</name>
</gene>
<dbReference type="EMBL" id="LR798340">
    <property type="protein sequence ID" value="CAB5224809.1"/>
    <property type="molecule type" value="Genomic_DNA"/>
</dbReference>
<dbReference type="InterPro" id="IPR013320">
    <property type="entry name" value="ConA-like_dom_sf"/>
</dbReference>
<name>A0A6J7X564_9CAUD</name>
<reference evidence="1" key="1">
    <citation type="submission" date="2020-05" db="EMBL/GenBank/DDBJ databases">
        <authorList>
            <person name="Chiriac C."/>
            <person name="Salcher M."/>
            <person name="Ghai R."/>
            <person name="Kavagutti S V."/>
        </authorList>
    </citation>
    <scope>NUCLEOTIDE SEQUENCE</scope>
</reference>
<dbReference type="SUPFAM" id="SSF49899">
    <property type="entry name" value="Concanavalin A-like lectins/glucanases"/>
    <property type="match status" value="1"/>
</dbReference>
<evidence type="ECO:0000313" key="1">
    <source>
        <dbReference type="EMBL" id="CAB5224809.1"/>
    </source>
</evidence>
<protein>
    <submittedName>
        <fullName evidence="1">Uncharacterized protein</fullName>
    </submittedName>
</protein>